<feature type="region of interest" description="Disordered" evidence="10">
    <location>
        <begin position="1014"/>
        <end position="1033"/>
    </location>
</feature>
<evidence type="ECO:0000256" key="2">
    <source>
        <dbReference type="ARBA" id="ARBA00022448"/>
    </source>
</evidence>
<evidence type="ECO:0000256" key="5">
    <source>
        <dbReference type="ARBA" id="ARBA00023077"/>
    </source>
</evidence>
<dbReference type="InterPro" id="IPR023996">
    <property type="entry name" value="TonB-dep_OMP_SusC/RagA"/>
</dbReference>
<evidence type="ECO:0000313" key="14">
    <source>
        <dbReference type="EMBL" id="MXV49711.1"/>
    </source>
</evidence>
<dbReference type="Pfam" id="PF00593">
    <property type="entry name" value="TonB_dep_Rec_b-barrel"/>
    <property type="match status" value="1"/>
</dbReference>
<feature type="domain" description="TonB-dependent receptor-like beta-barrel" evidence="12">
    <location>
        <begin position="416"/>
        <end position="817"/>
    </location>
</feature>
<evidence type="ECO:0000256" key="9">
    <source>
        <dbReference type="RuleBase" id="RU003357"/>
    </source>
</evidence>
<dbReference type="InterPro" id="IPR000531">
    <property type="entry name" value="Beta-barrel_TonB"/>
</dbReference>
<dbReference type="InterPro" id="IPR012910">
    <property type="entry name" value="Plug_dom"/>
</dbReference>
<comment type="similarity">
    <text evidence="8 9">Belongs to the TonB-dependent receptor family.</text>
</comment>
<proteinExistence type="inferred from homology"/>
<dbReference type="Pfam" id="PF13715">
    <property type="entry name" value="CarbopepD_reg_2"/>
    <property type="match status" value="1"/>
</dbReference>
<dbReference type="InterPro" id="IPR008969">
    <property type="entry name" value="CarboxyPept-like_regulatory"/>
</dbReference>
<dbReference type="Pfam" id="PF07715">
    <property type="entry name" value="Plug"/>
    <property type="match status" value="1"/>
</dbReference>
<dbReference type="InterPro" id="IPR039426">
    <property type="entry name" value="TonB-dep_rcpt-like"/>
</dbReference>
<dbReference type="NCBIfam" id="TIGR04057">
    <property type="entry name" value="SusC_RagA_signa"/>
    <property type="match status" value="1"/>
</dbReference>
<dbReference type="SUPFAM" id="SSF56935">
    <property type="entry name" value="Porins"/>
    <property type="match status" value="1"/>
</dbReference>
<accession>A0A7K1Y5N8</accession>
<dbReference type="InterPro" id="IPR036942">
    <property type="entry name" value="Beta-barrel_TonB_sf"/>
</dbReference>
<keyword evidence="11" id="KW-0732">Signal</keyword>
<gene>
    <name evidence="14" type="ORF">GS399_01920</name>
</gene>
<keyword evidence="7 8" id="KW-0998">Cell outer membrane</keyword>
<feature type="chain" id="PRO_5029833899" evidence="11">
    <location>
        <begin position="22"/>
        <end position="1051"/>
    </location>
</feature>
<dbReference type="NCBIfam" id="TIGR04056">
    <property type="entry name" value="OMP_RagA_SusC"/>
    <property type="match status" value="1"/>
</dbReference>
<dbReference type="AlphaFoldDB" id="A0A7K1Y5N8"/>
<evidence type="ECO:0000256" key="8">
    <source>
        <dbReference type="PROSITE-ProRule" id="PRU01360"/>
    </source>
</evidence>
<evidence type="ECO:0000313" key="15">
    <source>
        <dbReference type="Proteomes" id="UP000466586"/>
    </source>
</evidence>
<dbReference type="Gene3D" id="2.60.40.1120">
    <property type="entry name" value="Carboxypeptidase-like, regulatory domain"/>
    <property type="match status" value="1"/>
</dbReference>
<reference evidence="14 15" key="1">
    <citation type="submission" date="2019-11" db="EMBL/GenBank/DDBJ databases">
        <title>Pedobacter sp. HMF7647 Genome sequencing and assembly.</title>
        <authorList>
            <person name="Kang H."/>
            <person name="Kim H."/>
            <person name="Joh K."/>
        </authorList>
    </citation>
    <scope>NUCLEOTIDE SEQUENCE [LARGE SCALE GENOMIC DNA]</scope>
    <source>
        <strain evidence="14 15">HMF7647</strain>
    </source>
</reference>
<comment type="subcellular location">
    <subcellularLocation>
        <location evidence="1 8">Cell outer membrane</location>
        <topology evidence="1 8">Multi-pass membrane protein</topology>
    </subcellularLocation>
</comment>
<evidence type="ECO:0000256" key="3">
    <source>
        <dbReference type="ARBA" id="ARBA00022452"/>
    </source>
</evidence>
<feature type="signal peptide" evidence="11">
    <location>
        <begin position="1"/>
        <end position="21"/>
    </location>
</feature>
<dbReference type="InterPro" id="IPR037066">
    <property type="entry name" value="Plug_dom_sf"/>
</dbReference>
<keyword evidence="4 8" id="KW-0812">Transmembrane</keyword>
<keyword evidence="2 8" id="KW-0813">Transport</keyword>
<name>A0A7K1Y5N8_9SPHI</name>
<keyword evidence="5 9" id="KW-0798">TonB box</keyword>
<organism evidence="14 15">
    <name type="scientific">Hufsiella arboris</name>
    <dbReference type="NCBI Taxonomy" id="2695275"/>
    <lineage>
        <taxon>Bacteria</taxon>
        <taxon>Pseudomonadati</taxon>
        <taxon>Bacteroidota</taxon>
        <taxon>Sphingobacteriia</taxon>
        <taxon>Sphingobacteriales</taxon>
        <taxon>Sphingobacteriaceae</taxon>
        <taxon>Hufsiella</taxon>
    </lineage>
</organism>
<dbReference type="InterPro" id="IPR023997">
    <property type="entry name" value="TonB-dep_OMP_SusC/RagA_CS"/>
</dbReference>
<evidence type="ECO:0000259" key="12">
    <source>
        <dbReference type="Pfam" id="PF00593"/>
    </source>
</evidence>
<dbReference type="Gene3D" id="2.170.130.10">
    <property type="entry name" value="TonB-dependent receptor, plug domain"/>
    <property type="match status" value="1"/>
</dbReference>
<evidence type="ECO:0000256" key="10">
    <source>
        <dbReference type="SAM" id="MobiDB-lite"/>
    </source>
</evidence>
<sequence length="1051" mass="112792">MKRILQSLMLFMSILLSQAFAQERVITGTVTDQADGTPLPGVSVVIKGTKTGTQTNADGKFSITLPRGQESLTFSYIGYTAQTVAVKGSILNVELGGDAKQLGEVIVTGYGTQSRRDVTGSVASVSGEKLRNQPVQSFEQALQGKATGVSVIQPNGVLNNPPVFRVRGFNSISLGSYPLIVVDGLPVFTGDQSQTNAPSNPLGDINPEDIQSIDILKDAASTAIYGSRAANGVVVITTKKGTQGKVKVNYDGWVGISNTQRLPELLNAEQYVTLKNEARTNAGQSQAFALQKLDDGSTLNTDWYDFAYRTGVSQNHNLNFAGASSSTSYYISVGYTDQQGIIRKNDYKRMIGRANLDHNITDKIKVGTNFNFSNSFNQAPSTGSLPGQAFNTGGLGRLAIVLPPNVAAYNADGSYNVSGSAIGYGANSSAVAPSYPNAAVLVNEDKFTSENNNLIATLYGQYEILKGLTFKTNYGLNNLNVESIGFNNRINGDGYASNGISTNGTVKSKRWDWFNTLSYNGTIGKDHSINAYVGYEEQHTSVDGWGAQRSNVIDPFIDVFQGSYGTIVPANLVQGENSFRSFFTNLNYDYKKRYFISGSFRRDGLSALAEGNKYGNFGGASAGWAISEENFFKNSGISKLVSMLKIRGSFGKVGNAGLSDFAALYLYNPGLYGTSAALAFNQAGNPNLKWETSKKYDGGLTIGFLDGRINFDADYYRNNIDGLILNSPQSPSKGIPNNSIAANIGSMYNQGFEFSVNSTNIRKGSFTWSSTLSFSTNKNRVTALANNNADLFGPSGLETANITRVGYSLGSIFTVPTAGVDPATGERIFINRNGDKVRFSFARPTASRWLYLEGANAGAVAPAIDATLDGKITGNAIPTWYGGFDNNFRYKAFDMNLGITFSGGNKVYYGTLAGLRDQRFWNNEVGMLDRWTTPGQVTDIPKVVYGDNTSNGSALPESQNVFSGDFLKLRNIAFGYSFPKSLLPAKGLSSVRVYAQATNLVIITKYPGPDPEVSVNGNATASGNSGNLAPSVDRNATPSGRVFTFGLNVGF</sequence>
<evidence type="ECO:0000256" key="6">
    <source>
        <dbReference type="ARBA" id="ARBA00023136"/>
    </source>
</evidence>
<feature type="domain" description="TonB-dependent receptor plug" evidence="13">
    <location>
        <begin position="115"/>
        <end position="233"/>
    </location>
</feature>
<evidence type="ECO:0000256" key="1">
    <source>
        <dbReference type="ARBA" id="ARBA00004571"/>
    </source>
</evidence>
<evidence type="ECO:0000256" key="4">
    <source>
        <dbReference type="ARBA" id="ARBA00022692"/>
    </source>
</evidence>
<dbReference type="Gene3D" id="2.40.170.20">
    <property type="entry name" value="TonB-dependent receptor, beta-barrel domain"/>
    <property type="match status" value="1"/>
</dbReference>
<dbReference type="EMBL" id="WVHT01000001">
    <property type="protein sequence ID" value="MXV49711.1"/>
    <property type="molecule type" value="Genomic_DNA"/>
</dbReference>
<dbReference type="PROSITE" id="PS52016">
    <property type="entry name" value="TONB_DEPENDENT_REC_3"/>
    <property type="match status" value="1"/>
</dbReference>
<protein>
    <submittedName>
        <fullName evidence="14">SusC/RagA family TonB-linked outer membrane protein</fullName>
    </submittedName>
</protein>
<keyword evidence="15" id="KW-1185">Reference proteome</keyword>
<evidence type="ECO:0000259" key="13">
    <source>
        <dbReference type="Pfam" id="PF07715"/>
    </source>
</evidence>
<keyword evidence="6 8" id="KW-0472">Membrane</keyword>
<dbReference type="Proteomes" id="UP000466586">
    <property type="component" value="Unassembled WGS sequence"/>
</dbReference>
<dbReference type="GO" id="GO:0009279">
    <property type="term" value="C:cell outer membrane"/>
    <property type="evidence" value="ECO:0007669"/>
    <property type="project" value="UniProtKB-SubCell"/>
</dbReference>
<dbReference type="RefSeq" id="WP_160842882.1">
    <property type="nucleotide sequence ID" value="NZ_WVHT01000001.1"/>
</dbReference>
<evidence type="ECO:0000256" key="7">
    <source>
        <dbReference type="ARBA" id="ARBA00023237"/>
    </source>
</evidence>
<feature type="compositionally biased region" description="Low complexity" evidence="10">
    <location>
        <begin position="1014"/>
        <end position="1029"/>
    </location>
</feature>
<dbReference type="SUPFAM" id="SSF49464">
    <property type="entry name" value="Carboxypeptidase regulatory domain-like"/>
    <property type="match status" value="1"/>
</dbReference>
<keyword evidence="3 8" id="KW-1134">Transmembrane beta strand</keyword>
<evidence type="ECO:0000256" key="11">
    <source>
        <dbReference type="SAM" id="SignalP"/>
    </source>
</evidence>
<comment type="caution">
    <text evidence="14">The sequence shown here is derived from an EMBL/GenBank/DDBJ whole genome shotgun (WGS) entry which is preliminary data.</text>
</comment>